<dbReference type="CDD" id="cd03586">
    <property type="entry name" value="PolY_Pol_IV_kappa"/>
    <property type="match status" value="1"/>
</dbReference>
<dbReference type="InterPro" id="IPR017961">
    <property type="entry name" value="DNA_pol_Y-fam_little_finger"/>
</dbReference>
<evidence type="ECO:0000256" key="16">
    <source>
        <dbReference type="HAMAP-Rule" id="MF_01113"/>
    </source>
</evidence>
<keyword evidence="20" id="KW-1185">Reference proteome</keyword>
<evidence type="ECO:0000256" key="12">
    <source>
        <dbReference type="ARBA" id="ARBA00023125"/>
    </source>
</evidence>
<evidence type="ECO:0000313" key="20">
    <source>
        <dbReference type="Proteomes" id="UP000320443"/>
    </source>
</evidence>
<dbReference type="RefSeq" id="WP_049155282.1">
    <property type="nucleotide sequence ID" value="NZ_VKDK01000002.1"/>
</dbReference>
<dbReference type="NCBIfam" id="NF002882">
    <property type="entry name" value="PRK03348.1"/>
    <property type="match status" value="1"/>
</dbReference>
<evidence type="ECO:0000256" key="5">
    <source>
        <dbReference type="ARBA" id="ARBA00022679"/>
    </source>
</evidence>
<dbReference type="Gene3D" id="1.10.150.20">
    <property type="entry name" value="5' to 3' exonuclease, C-terminal subdomain"/>
    <property type="match status" value="1"/>
</dbReference>
<dbReference type="GO" id="GO:0006261">
    <property type="term" value="P:DNA-templated DNA replication"/>
    <property type="evidence" value="ECO:0007669"/>
    <property type="project" value="UniProtKB-UniRule"/>
</dbReference>
<dbReference type="Gene3D" id="3.30.70.270">
    <property type="match status" value="1"/>
</dbReference>
<keyword evidence="3 16" id="KW-0515">Mutator protein</keyword>
<dbReference type="GO" id="GO:0005829">
    <property type="term" value="C:cytosol"/>
    <property type="evidence" value="ECO:0007669"/>
    <property type="project" value="TreeGrafter"/>
</dbReference>
<feature type="region of interest" description="Disordered" evidence="17">
    <location>
        <begin position="445"/>
        <end position="484"/>
    </location>
</feature>
<comment type="cofactor">
    <cofactor evidence="16">
        <name>Mg(2+)</name>
        <dbReference type="ChEBI" id="CHEBI:18420"/>
    </cofactor>
    <text evidence="16">Binds 2 magnesium ions per subunit.</text>
</comment>
<comment type="subcellular location">
    <subcellularLocation>
        <location evidence="1 16">Cytoplasm</location>
    </subcellularLocation>
</comment>
<dbReference type="GO" id="GO:0006281">
    <property type="term" value="P:DNA repair"/>
    <property type="evidence" value="ECO:0007669"/>
    <property type="project" value="UniProtKB-UniRule"/>
</dbReference>
<feature type="active site" evidence="16">
    <location>
        <position position="105"/>
    </location>
</feature>
<dbReference type="EC" id="2.7.7.7" evidence="16"/>
<feature type="region of interest" description="Disordered" evidence="17">
    <location>
        <begin position="369"/>
        <end position="397"/>
    </location>
</feature>
<dbReference type="GO" id="GO:0042276">
    <property type="term" value="P:error-prone translesion synthesis"/>
    <property type="evidence" value="ECO:0007669"/>
    <property type="project" value="TreeGrafter"/>
</dbReference>
<gene>
    <name evidence="16" type="primary">dinB</name>
    <name evidence="19" type="ORF">FNY97_02595</name>
</gene>
<dbReference type="InterPro" id="IPR001126">
    <property type="entry name" value="UmuC"/>
</dbReference>
<evidence type="ECO:0000256" key="15">
    <source>
        <dbReference type="ARBA" id="ARBA00049244"/>
    </source>
</evidence>
<feature type="compositionally biased region" description="Acidic residues" evidence="17">
    <location>
        <begin position="464"/>
        <end position="476"/>
    </location>
</feature>
<accession>A0A2N6TR82</accession>
<evidence type="ECO:0000256" key="6">
    <source>
        <dbReference type="ARBA" id="ARBA00022695"/>
    </source>
</evidence>
<comment type="similarity">
    <text evidence="2 16">Belongs to the DNA polymerase type-Y family.</text>
</comment>
<dbReference type="InterPro" id="IPR050116">
    <property type="entry name" value="DNA_polymerase-Y"/>
</dbReference>
<keyword evidence="11 16" id="KW-0239">DNA-directed DNA polymerase</keyword>
<feature type="binding site" evidence="16">
    <location>
        <position position="9"/>
    </location>
    <ligand>
        <name>Mg(2+)</name>
        <dbReference type="ChEBI" id="CHEBI:18420"/>
    </ligand>
</feature>
<comment type="function">
    <text evidence="14 16">Poorly processive, error-prone DNA polymerase involved in untargeted mutagenesis. Copies undamaged DNA at stalled replication forks, which arise in vivo from mismatched or misaligned primer ends. These misaligned primers can be extended by PolIV. Exhibits no 3'-5' exonuclease (proofreading) activity. May be involved in translesional synthesis, in conjunction with the beta clamp from PolIII.</text>
</comment>
<dbReference type="Pfam" id="PF00817">
    <property type="entry name" value="IMS"/>
    <property type="match status" value="1"/>
</dbReference>
<keyword evidence="12 16" id="KW-0238">DNA-binding</keyword>
<dbReference type="GO" id="GO:0003684">
    <property type="term" value="F:damaged DNA binding"/>
    <property type="evidence" value="ECO:0007669"/>
    <property type="project" value="InterPro"/>
</dbReference>
<reference evidence="19 20" key="1">
    <citation type="submission" date="2019-07" db="EMBL/GenBank/DDBJ databases">
        <title>Draft genome of C. aurimucosum strain 2274.</title>
        <authorList>
            <person name="Pacheco L.G.C."/>
            <person name="Aguiar E.R.G.R."/>
            <person name="Santos C.S."/>
            <person name="Rocha D.J.P.G."/>
            <person name="Sant'Anna L.O."/>
            <person name="Mattos-Guaraldi A.L."/>
            <person name="Santos L.S."/>
        </authorList>
    </citation>
    <scope>NUCLEOTIDE SEQUENCE [LARGE SCALE GENOMIC DNA]</scope>
    <source>
        <strain evidence="19 20">2274</strain>
    </source>
</reference>
<dbReference type="GO" id="GO:0000287">
    <property type="term" value="F:magnesium ion binding"/>
    <property type="evidence" value="ECO:0007669"/>
    <property type="project" value="UniProtKB-UniRule"/>
</dbReference>
<evidence type="ECO:0000256" key="8">
    <source>
        <dbReference type="ARBA" id="ARBA00022723"/>
    </source>
</evidence>
<evidence type="ECO:0000256" key="9">
    <source>
        <dbReference type="ARBA" id="ARBA00022763"/>
    </source>
</evidence>
<dbReference type="SUPFAM" id="SSF100879">
    <property type="entry name" value="Lesion bypass DNA polymerase (Y-family), little finger domain"/>
    <property type="match status" value="1"/>
</dbReference>
<feature type="binding site" evidence="16">
    <location>
        <position position="104"/>
    </location>
    <ligand>
        <name>Mg(2+)</name>
        <dbReference type="ChEBI" id="CHEBI:18420"/>
    </ligand>
</feature>
<name>A0A2N6TR82_9CORY</name>
<dbReference type="GO" id="GO:0003887">
    <property type="term" value="F:DNA-directed DNA polymerase activity"/>
    <property type="evidence" value="ECO:0007669"/>
    <property type="project" value="UniProtKB-UniRule"/>
</dbReference>
<evidence type="ECO:0000256" key="10">
    <source>
        <dbReference type="ARBA" id="ARBA00022842"/>
    </source>
</evidence>
<dbReference type="InterPro" id="IPR043128">
    <property type="entry name" value="Rev_trsase/Diguanyl_cyclase"/>
</dbReference>
<dbReference type="PROSITE" id="PS50173">
    <property type="entry name" value="UMUC"/>
    <property type="match status" value="1"/>
</dbReference>
<keyword evidence="6 16" id="KW-0548">Nucleotidyltransferase</keyword>
<feature type="site" description="Substrate discrimination" evidence="16">
    <location>
        <position position="14"/>
    </location>
</feature>
<dbReference type="InterPro" id="IPR022880">
    <property type="entry name" value="DNApol_IV"/>
</dbReference>
<organism evidence="19 20">
    <name type="scientific">Corynebacterium hiratae</name>
    <dbReference type="NCBI Taxonomy" id="3139423"/>
    <lineage>
        <taxon>Bacteria</taxon>
        <taxon>Bacillati</taxon>
        <taxon>Actinomycetota</taxon>
        <taxon>Actinomycetes</taxon>
        <taxon>Mycobacteriales</taxon>
        <taxon>Corynebacteriaceae</taxon>
        <taxon>Corynebacterium</taxon>
    </lineage>
</organism>
<dbReference type="Pfam" id="PF21999">
    <property type="entry name" value="IMS_HHH_1"/>
    <property type="match status" value="1"/>
</dbReference>
<comment type="subunit">
    <text evidence="16">Monomer.</text>
</comment>
<evidence type="ECO:0000256" key="7">
    <source>
        <dbReference type="ARBA" id="ARBA00022705"/>
    </source>
</evidence>
<keyword evidence="13 16" id="KW-0234">DNA repair</keyword>
<sequence length="484" mass="52341">MQRWVLHIDMDAFFASVEQLTRPTLRGRPVLVGGTSGRGVVAGASYEARAYGAHSAMPMFRAQQLVGYRAVVVQPRRAVYSAASRRVFGIIAQHAGVIEQLSIDEAFMEPEALVGASPAEVREWAENLRRVIRTETGLPSSIGAGAGKQSAKIASGEAKPDGTFVVPQERFDELIHPLPVGKLWGAGPVTQQKLAAIGVETIGQLAAMSRKEVEISLGGVVGVQLWELAQGIDERPVAPRAIAKQISTEFTYPTDLRTAAEVDAALIRAAHGAHSRLLKDGRGARTVTVKLRMADFHIESRSATLPYATDDLKVLEAKALSLARYPEELGPIRLVGVSYSGLEEARQDVLFPELDREIVRRAPDTDYETGVSDYLPGTPSVPESVSPAGGAADSEESLRHRWRATQDVYHPDFGHGWIQGAGHGVVSVRFETRATGPGFVRSFAAEDEDLRPADPLDSLAWEDIPPDEDADPEDAVEAPPREDS</sequence>
<evidence type="ECO:0000256" key="3">
    <source>
        <dbReference type="ARBA" id="ARBA00022457"/>
    </source>
</evidence>
<protein>
    <recommendedName>
        <fullName evidence="16">DNA polymerase IV</fullName>
        <shortName evidence="16">Pol IV</shortName>
        <ecNumber evidence="16">2.7.7.7</ecNumber>
    </recommendedName>
</protein>
<feature type="domain" description="UmuC" evidence="18">
    <location>
        <begin position="5"/>
        <end position="187"/>
    </location>
</feature>
<dbReference type="InterPro" id="IPR043502">
    <property type="entry name" value="DNA/RNA_pol_sf"/>
</dbReference>
<dbReference type="HAMAP" id="MF_01113">
    <property type="entry name" value="DNApol_IV"/>
    <property type="match status" value="1"/>
</dbReference>
<keyword evidence="9 16" id="KW-0227">DNA damage</keyword>
<keyword evidence="10 16" id="KW-0460">Magnesium</keyword>
<comment type="caution">
    <text evidence="19">The sequence shown here is derived from an EMBL/GenBank/DDBJ whole genome shotgun (WGS) entry which is preliminary data.</text>
</comment>
<dbReference type="AlphaFoldDB" id="A0A2N6TR82"/>
<evidence type="ECO:0000259" key="18">
    <source>
        <dbReference type="PROSITE" id="PS50173"/>
    </source>
</evidence>
<dbReference type="GO" id="GO:0009432">
    <property type="term" value="P:SOS response"/>
    <property type="evidence" value="ECO:0007669"/>
    <property type="project" value="TreeGrafter"/>
</dbReference>
<dbReference type="PANTHER" id="PTHR11076:SF33">
    <property type="entry name" value="DNA POLYMERASE KAPPA"/>
    <property type="match status" value="1"/>
</dbReference>
<proteinExistence type="inferred from homology"/>
<dbReference type="PANTHER" id="PTHR11076">
    <property type="entry name" value="DNA REPAIR POLYMERASE UMUC / TRANSFERASE FAMILY MEMBER"/>
    <property type="match status" value="1"/>
</dbReference>
<evidence type="ECO:0000256" key="11">
    <source>
        <dbReference type="ARBA" id="ARBA00022932"/>
    </source>
</evidence>
<keyword evidence="8 16" id="KW-0479">Metal-binding</keyword>
<evidence type="ECO:0000256" key="17">
    <source>
        <dbReference type="SAM" id="MobiDB-lite"/>
    </source>
</evidence>
<dbReference type="NCBIfam" id="NF002677">
    <property type="entry name" value="PRK02406.1"/>
    <property type="match status" value="1"/>
</dbReference>
<evidence type="ECO:0000256" key="4">
    <source>
        <dbReference type="ARBA" id="ARBA00022490"/>
    </source>
</evidence>
<comment type="catalytic activity">
    <reaction evidence="15 16">
        <text>DNA(n) + a 2'-deoxyribonucleoside 5'-triphosphate = DNA(n+1) + diphosphate</text>
        <dbReference type="Rhea" id="RHEA:22508"/>
        <dbReference type="Rhea" id="RHEA-COMP:17339"/>
        <dbReference type="Rhea" id="RHEA-COMP:17340"/>
        <dbReference type="ChEBI" id="CHEBI:33019"/>
        <dbReference type="ChEBI" id="CHEBI:61560"/>
        <dbReference type="ChEBI" id="CHEBI:173112"/>
        <dbReference type="EC" id="2.7.7.7"/>
    </reaction>
</comment>
<dbReference type="InterPro" id="IPR053848">
    <property type="entry name" value="IMS_HHH_1"/>
</dbReference>
<dbReference type="EMBL" id="VKDK01000002">
    <property type="protein sequence ID" value="TRX64224.1"/>
    <property type="molecule type" value="Genomic_DNA"/>
</dbReference>
<evidence type="ECO:0000313" key="19">
    <source>
        <dbReference type="EMBL" id="TRX64224.1"/>
    </source>
</evidence>
<evidence type="ECO:0000256" key="1">
    <source>
        <dbReference type="ARBA" id="ARBA00004496"/>
    </source>
</evidence>
<evidence type="ECO:0000256" key="14">
    <source>
        <dbReference type="ARBA" id="ARBA00025589"/>
    </source>
</evidence>
<dbReference type="Gene3D" id="3.30.1490.100">
    <property type="entry name" value="DNA polymerase, Y-family, little finger domain"/>
    <property type="match status" value="1"/>
</dbReference>
<dbReference type="Gene3D" id="3.40.1170.60">
    <property type="match status" value="1"/>
</dbReference>
<dbReference type="InterPro" id="IPR036775">
    <property type="entry name" value="DNA_pol_Y-fam_lit_finger_sf"/>
</dbReference>
<keyword evidence="5 16" id="KW-0808">Transferase</keyword>
<dbReference type="Pfam" id="PF11799">
    <property type="entry name" value="IMS_C"/>
    <property type="match status" value="1"/>
</dbReference>
<evidence type="ECO:0000256" key="2">
    <source>
        <dbReference type="ARBA" id="ARBA00010945"/>
    </source>
</evidence>
<dbReference type="Proteomes" id="UP000320443">
    <property type="component" value="Unassembled WGS sequence"/>
</dbReference>
<keyword evidence="4 16" id="KW-0963">Cytoplasm</keyword>
<evidence type="ECO:0000256" key="13">
    <source>
        <dbReference type="ARBA" id="ARBA00023204"/>
    </source>
</evidence>
<dbReference type="SUPFAM" id="SSF56672">
    <property type="entry name" value="DNA/RNA polymerases"/>
    <property type="match status" value="1"/>
</dbReference>
<keyword evidence="7 16" id="KW-0235">DNA replication</keyword>